<evidence type="ECO:0000259" key="3">
    <source>
        <dbReference type="Pfam" id="PF00561"/>
    </source>
</evidence>
<evidence type="ECO:0000256" key="2">
    <source>
        <dbReference type="SAM" id="MobiDB-lite"/>
    </source>
</evidence>
<dbReference type="Gene3D" id="3.40.50.1820">
    <property type="entry name" value="alpha/beta hydrolase"/>
    <property type="match status" value="1"/>
</dbReference>
<feature type="region of interest" description="Disordered" evidence="2">
    <location>
        <begin position="110"/>
        <end position="207"/>
    </location>
</feature>
<dbReference type="InterPro" id="IPR000639">
    <property type="entry name" value="Epox_hydrolase-like"/>
</dbReference>
<gene>
    <name evidence="4" type="ORF">FO059_01050</name>
</gene>
<keyword evidence="1 4" id="KW-0378">Hydrolase</keyword>
<reference evidence="4 5" key="1">
    <citation type="submission" date="2019-07" db="EMBL/GenBank/DDBJ databases">
        <title>Tomitella cavernea sp. nov., an actinomycete isolated from soil.</title>
        <authorList>
            <person name="Cheng J."/>
        </authorList>
    </citation>
    <scope>NUCLEOTIDE SEQUENCE [LARGE SCALE GENOMIC DNA]</scope>
    <source>
        <strain evidence="4 5">HY188</strain>
    </source>
</reference>
<dbReference type="OrthoDB" id="2987348at2"/>
<accession>A0A516X8D6</accession>
<evidence type="ECO:0000313" key="4">
    <source>
        <dbReference type="EMBL" id="QDQ98911.1"/>
    </source>
</evidence>
<proteinExistence type="predicted"/>
<feature type="domain" description="AB hydrolase-1" evidence="3">
    <location>
        <begin position="23"/>
        <end position="113"/>
    </location>
</feature>
<dbReference type="Pfam" id="PF00561">
    <property type="entry name" value="Abhydrolase_1"/>
    <property type="match status" value="1"/>
</dbReference>
<dbReference type="InterPro" id="IPR000073">
    <property type="entry name" value="AB_hydrolase_1"/>
</dbReference>
<name>A0A516X8D6_9ACTN</name>
<feature type="compositionally biased region" description="Low complexity" evidence="2">
    <location>
        <begin position="166"/>
        <end position="182"/>
    </location>
</feature>
<reference evidence="4 5" key="2">
    <citation type="submission" date="2019-07" db="EMBL/GenBank/DDBJ databases">
        <authorList>
            <person name="Huang Y."/>
        </authorList>
    </citation>
    <scope>NUCLEOTIDE SEQUENCE [LARGE SCALE GENOMIC DNA]</scope>
    <source>
        <strain evidence="4 5">HY188</strain>
    </source>
</reference>
<dbReference type="PRINTS" id="PR00412">
    <property type="entry name" value="EPOXHYDRLASE"/>
</dbReference>
<dbReference type="GO" id="GO:0016787">
    <property type="term" value="F:hydrolase activity"/>
    <property type="evidence" value="ECO:0007669"/>
    <property type="project" value="UniProtKB-KW"/>
</dbReference>
<evidence type="ECO:0000256" key="1">
    <source>
        <dbReference type="ARBA" id="ARBA00022801"/>
    </source>
</evidence>
<sequence>MRRIPVGEHAFDVAVAGPEDGETVLLLHGFPESYDEWRAVAPLLAAAGLRVIAPDQRGYSPGARPPAVEDYRIDRLVADAAGILDHFGAGRAHVVGHDWGASVAWTLAARHPSAPGGGSTRTIRRRSSTPTRTARTHPDSPPKRPSGWRRSGRIPAAVPRPPPPAGARQVRGHLAAEPGAAARLRRGARGGAPAHRRRHRQPGAGVRAGRGVRLGRAHTPVAPAGLTCG</sequence>
<dbReference type="AlphaFoldDB" id="A0A516X8D6"/>
<dbReference type="Proteomes" id="UP000317344">
    <property type="component" value="Chromosome"/>
</dbReference>
<protein>
    <submittedName>
        <fullName evidence="4">Alpha/beta hydrolase</fullName>
    </submittedName>
</protein>
<evidence type="ECO:0000313" key="5">
    <source>
        <dbReference type="Proteomes" id="UP000317344"/>
    </source>
</evidence>
<organism evidence="4 5">
    <name type="scientific">Tomitella fengzijianii</name>
    <dbReference type="NCBI Taxonomy" id="2597660"/>
    <lineage>
        <taxon>Bacteria</taxon>
        <taxon>Bacillati</taxon>
        <taxon>Actinomycetota</taxon>
        <taxon>Actinomycetes</taxon>
        <taxon>Mycobacteriales</taxon>
        <taxon>Tomitella</taxon>
    </lineage>
</organism>
<dbReference type="InterPro" id="IPR029058">
    <property type="entry name" value="AB_hydrolase_fold"/>
</dbReference>
<dbReference type="KEGG" id="toy:FO059_01050"/>
<dbReference type="EMBL" id="CP041765">
    <property type="protein sequence ID" value="QDQ98911.1"/>
    <property type="molecule type" value="Genomic_DNA"/>
</dbReference>
<dbReference type="SUPFAM" id="SSF53474">
    <property type="entry name" value="alpha/beta-Hydrolases"/>
    <property type="match status" value="1"/>
</dbReference>
<dbReference type="PANTHER" id="PTHR43329">
    <property type="entry name" value="EPOXIDE HYDROLASE"/>
    <property type="match status" value="1"/>
</dbReference>
<feature type="compositionally biased region" description="Basic residues" evidence="2">
    <location>
        <begin position="183"/>
        <end position="201"/>
    </location>
</feature>
<keyword evidence="5" id="KW-1185">Reference proteome</keyword>